<evidence type="ECO:0000313" key="3">
    <source>
        <dbReference type="EMBL" id="OJJ71778.1"/>
    </source>
</evidence>
<evidence type="ECO:0000256" key="1">
    <source>
        <dbReference type="SAM" id="MobiDB-lite"/>
    </source>
</evidence>
<name>A0A1L9UJC3_ASPBC</name>
<dbReference type="GeneID" id="93581756"/>
<dbReference type="EMBL" id="KV878684">
    <property type="protein sequence ID" value="OJJ71778.1"/>
    <property type="molecule type" value="Genomic_DNA"/>
</dbReference>
<organism evidence="3 4">
    <name type="scientific">Aspergillus brasiliensis (strain CBS 101740 / IMI 381727 / IBT 21946)</name>
    <dbReference type="NCBI Taxonomy" id="767769"/>
    <lineage>
        <taxon>Eukaryota</taxon>
        <taxon>Fungi</taxon>
        <taxon>Dikarya</taxon>
        <taxon>Ascomycota</taxon>
        <taxon>Pezizomycotina</taxon>
        <taxon>Eurotiomycetes</taxon>
        <taxon>Eurotiomycetidae</taxon>
        <taxon>Eurotiales</taxon>
        <taxon>Aspergillaceae</taxon>
        <taxon>Aspergillus</taxon>
        <taxon>Aspergillus subgen. Circumdati</taxon>
    </lineage>
</organism>
<keyword evidence="2" id="KW-0472">Membrane</keyword>
<evidence type="ECO:0000313" key="4">
    <source>
        <dbReference type="Proteomes" id="UP000184499"/>
    </source>
</evidence>
<reference evidence="4" key="1">
    <citation type="journal article" date="2017" name="Genome Biol.">
        <title>Comparative genomics reveals high biological diversity and specific adaptations in the industrially and medically important fungal genus Aspergillus.</title>
        <authorList>
            <person name="de Vries R.P."/>
            <person name="Riley R."/>
            <person name="Wiebenga A."/>
            <person name="Aguilar-Osorio G."/>
            <person name="Amillis S."/>
            <person name="Uchima C.A."/>
            <person name="Anderluh G."/>
            <person name="Asadollahi M."/>
            <person name="Askin M."/>
            <person name="Barry K."/>
            <person name="Battaglia E."/>
            <person name="Bayram O."/>
            <person name="Benocci T."/>
            <person name="Braus-Stromeyer S.A."/>
            <person name="Caldana C."/>
            <person name="Canovas D."/>
            <person name="Cerqueira G.C."/>
            <person name="Chen F."/>
            <person name="Chen W."/>
            <person name="Choi C."/>
            <person name="Clum A."/>
            <person name="Dos Santos R.A."/>
            <person name="Damasio A.R."/>
            <person name="Diallinas G."/>
            <person name="Emri T."/>
            <person name="Fekete E."/>
            <person name="Flipphi M."/>
            <person name="Freyberg S."/>
            <person name="Gallo A."/>
            <person name="Gournas C."/>
            <person name="Habgood R."/>
            <person name="Hainaut M."/>
            <person name="Harispe M.L."/>
            <person name="Henrissat B."/>
            <person name="Hilden K.S."/>
            <person name="Hope R."/>
            <person name="Hossain A."/>
            <person name="Karabika E."/>
            <person name="Karaffa L."/>
            <person name="Karanyi Z."/>
            <person name="Krasevec N."/>
            <person name="Kuo A."/>
            <person name="Kusch H."/>
            <person name="LaButti K."/>
            <person name="Lagendijk E.L."/>
            <person name="Lapidus A."/>
            <person name="Levasseur A."/>
            <person name="Lindquist E."/>
            <person name="Lipzen A."/>
            <person name="Logrieco A.F."/>
            <person name="MacCabe A."/>
            <person name="Maekelae M.R."/>
            <person name="Malavazi I."/>
            <person name="Melin P."/>
            <person name="Meyer V."/>
            <person name="Mielnichuk N."/>
            <person name="Miskei M."/>
            <person name="Molnar A.P."/>
            <person name="Mule G."/>
            <person name="Ngan C.Y."/>
            <person name="Orejas M."/>
            <person name="Orosz E."/>
            <person name="Ouedraogo J.P."/>
            <person name="Overkamp K.M."/>
            <person name="Park H.-S."/>
            <person name="Perrone G."/>
            <person name="Piumi F."/>
            <person name="Punt P.J."/>
            <person name="Ram A.F."/>
            <person name="Ramon A."/>
            <person name="Rauscher S."/>
            <person name="Record E."/>
            <person name="Riano-Pachon D.M."/>
            <person name="Robert V."/>
            <person name="Roehrig J."/>
            <person name="Ruller R."/>
            <person name="Salamov A."/>
            <person name="Salih N.S."/>
            <person name="Samson R.A."/>
            <person name="Sandor E."/>
            <person name="Sanguinetti M."/>
            <person name="Schuetze T."/>
            <person name="Sepcic K."/>
            <person name="Shelest E."/>
            <person name="Sherlock G."/>
            <person name="Sophianopoulou V."/>
            <person name="Squina F.M."/>
            <person name="Sun H."/>
            <person name="Susca A."/>
            <person name="Todd R.B."/>
            <person name="Tsang A."/>
            <person name="Unkles S.E."/>
            <person name="van de Wiele N."/>
            <person name="van Rossen-Uffink D."/>
            <person name="Oliveira J.V."/>
            <person name="Vesth T.C."/>
            <person name="Visser J."/>
            <person name="Yu J.-H."/>
            <person name="Zhou M."/>
            <person name="Andersen M.R."/>
            <person name="Archer D.B."/>
            <person name="Baker S.E."/>
            <person name="Benoit I."/>
            <person name="Brakhage A.A."/>
            <person name="Braus G.H."/>
            <person name="Fischer R."/>
            <person name="Frisvad J.C."/>
            <person name="Goldman G.H."/>
            <person name="Houbraken J."/>
            <person name="Oakley B."/>
            <person name="Pocsi I."/>
            <person name="Scazzocchio C."/>
            <person name="Seiboth B."/>
            <person name="vanKuyk P.A."/>
            <person name="Wortman J."/>
            <person name="Dyer P.S."/>
            <person name="Grigoriev I.V."/>
        </authorList>
    </citation>
    <scope>NUCLEOTIDE SEQUENCE [LARGE SCALE GENOMIC DNA]</scope>
    <source>
        <strain evidence="4">CBS 101740 / IMI 381727 / IBT 21946</strain>
    </source>
</reference>
<keyword evidence="4" id="KW-1185">Reference proteome</keyword>
<dbReference type="AlphaFoldDB" id="A0A1L9UJC3"/>
<feature type="region of interest" description="Disordered" evidence="1">
    <location>
        <begin position="1"/>
        <end position="55"/>
    </location>
</feature>
<feature type="transmembrane region" description="Helical" evidence="2">
    <location>
        <begin position="83"/>
        <end position="105"/>
    </location>
</feature>
<evidence type="ECO:0000256" key="2">
    <source>
        <dbReference type="SAM" id="Phobius"/>
    </source>
</evidence>
<proteinExistence type="predicted"/>
<dbReference type="RefSeq" id="XP_067479026.1">
    <property type="nucleotide sequence ID" value="XM_067629269.1"/>
</dbReference>
<dbReference type="VEuPathDB" id="FungiDB:ASPBRDRAFT_75122"/>
<sequence length="107" mass="11779">MGLPPPTEPTPPYEETDSTSRHNHTYTTLTQANDDPENQLPSIHDHEHADGPTTSLIPAAAAHEHTHCEGCDRAIKRRQRRQALADCCRMVATVVGVLFVCMIILGL</sequence>
<protein>
    <recommendedName>
        <fullName evidence="5">LITAF domain-containing protein</fullName>
    </recommendedName>
</protein>
<feature type="compositionally biased region" description="Pro residues" evidence="1">
    <location>
        <begin position="1"/>
        <end position="12"/>
    </location>
</feature>
<keyword evidence="2" id="KW-1133">Transmembrane helix</keyword>
<dbReference type="Proteomes" id="UP000184499">
    <property type="component" value="Unassembled WGS sequence"/>
</dbReference>
<dbReference type="OrthoDB" id="4506934at2759"/>
<gene>
    <name evidence="3" type="ORF">ASPBRDRAFT_75122</name>
</gene>
<accession>A0A1L9UJC3</accession>
<keyword evidence="2" id="KW-0812">Transmembrane</keyword>
<evidence type="ECO:0008006" key="5">
    <source>
        <dbReference type="Google" id="ProtNLM"/>
    </source>
</evidence>